<feature type="compositionally biased region" description="Low complexity" evidence="2">
    <location>
        <begin position="45"/>
        <end position="61"/>
    </location>
</feature>
<dbReference type="AlphaFoldDB" id="A0A1M6XTK1"/>
<dbReference type="Gene3D" id="1.10.10.2830">
    <property type="match status" value="1"/>
</dbReference>
<dbReference type="GO" id="GO:0007059">
    <property type="term" value="P:chromosome segregation"/>
    <property type="evidence" value="ECO:0007669"/>
    <property type="project" value="TreeGrafter"/>
</dbReference>
<proteinExistence type="inferred from homology"/>
<feature type="compositionally biased region" description="Basic and acidic residues" evidence="2">
    <location>
        <begin position="69"/>
        <end position="90"/>
    </location>
</feature>
<dbReference type="SMART" id="SM00470">
    <property type="entry name" value="ParB"/>
    <property type="match status" value="1"/>
</dbReference>
<evidence type="ECO:0000313" key="5">
    <source>
        <dbReference type="Proteomes" id="UP000183975"/>
    </source>
</evidence>
<accession>A0A1M6XTK1</accession>
<dbReference type="Proteomes" id="UP000183975">
    <property type="component" value="Unassembled WGS sequence"/>
</dbReference>
<feature type="compositionally biased region" description="Basic and acidic residues" evidence="2">
    <location>
        <begin position="483"/>
        <end position="502"/>
    </location>
</feature>
<dbReference type="PANTHER" id="PTHR33375">
    <property type="entry name" value="CHROMOSOME-PARTITIONING PROTEIN PARB-RELATED"/>
    <property type="match status" value="1"/>
</dbReference>
<dbReference type="OrthoDB" id="9771505at2"/>
<dbReference type="InterPro" id="IPR036086">
    <property type="entry name" value="ParB/Sulfiredoxin_sf"/>
</dbReference>
<feature type="region of interest" description="Disordered" evidence="2">
    <location>
        <begin position="1"/>
        <end position="210"/>
    </location>
</feature>
<dbReference type="NCBIfam" id="TIGR00180">
    <property type="entry name" value="parB_part"/>
    <property type="match status" value="1"/>
</dbReference>
<dbReference type="Gene3D" id="3.90.1530.30">
    <property type="match status" value="1"/>
</dbReference>
<feature type="region of interest" description="Disordered" evidence="2">
    <location>
        <begin position="482"/>
        <end position="502"/>
    </location>
</feature>
<evidence type="ECO:0000313" key="4">
    <source>
        <dbReference type="EMBL" id="SHL09317.1"/>
    </source>
</evidence>
<dbReference type="InterPro" id="IPR050336">
    <property type="entry name" value="Chromosome_partition/occlusion"/>
</dbReference>
<feature type="compositionally biased region" description="Pro residues" evidence="2">
    <location>
        <begin position="195"/>
        <end position="206"/>
    </location>
</feature>
<feature type="compositionally biased region" description="Polar residues" evidence="2">
    <location>
        <begin position="7"/>
        <end position="18"/>
    </location>
</feature>
<dbReference type="InterPro" id="IPR004437">
    <property type="entry name" value="ParB/RepB/Spo0J"/>
</dbReference>
<organism evidence="4 5">
    <name type="scientific">Anaerotignum lactatifermentans DSM 14214</name>
    <dbReference type="NCBI Taxonomy" id="1121323"/>
    <lineage>
        <taxon>Bacteria</taxon>
        <taxon>Bacillati</taxon>
        <taxon>Bacillota</taxon>
        <taxon>Clostridia</taxon>
        <taxon>Lachnospirales</taxon>
        <taxon>Anaerotignaceae</taxon>
        <taxon>Anaerotignum</taxon>
    </lineage>
</organism>
<feature type="domain" description="ParB-like N-terminal" evidence="3">
    <location>
        <begin position="218"/>
        <end position="308"/>
    </location>
</feature>
<protein>
    <submittedName>
        <fullName evidence="4">ParB/RepB/Spo0J family partition protein</fullName>
    </submittedName>
</protein>
<dbReference type="GO" id="GO:0003677">
    <property type="term" value="F:DNA binding"/>
    <property type="evidence" value="ECO:0007669"/>
    <property type="project" value="InterPro"/>
</dbReference>
<evidence type="ECO:0000256" key="1">
    <source>
        <dbReference type="ARBA" id="ARBA00006295"/>
    </source>
</evidence>
<dbReference type="RefSeq" id="WP_072852889.1">
    <property type="nucleotide sequence ID" value="NZ_FRAH01000066.1"/>
</dbReference>
<dbReference type="EMBL" id="FRAH01000066">
    <property type="protein sequence ID" value="SHL09317.1"/>
    <property type="molecule type" value="Genomic_DNA"/>
</dbReference>
<dbReference type="PANTHER" id="PTHR33375:SF1">
    <property type="entry name" value="CHROMOSOME-PARTITIONING PROTEIN PARB-RELATED"/>
    <property type="match status" value="1"/>
</dbReference>
<keyword evidence="5" id="KW-1185">Reference proteome</keyword>
<name>A0A1M6XTK1_9FIRM</name>
<feature type="compositionally biased region" description="Basic and acidic residues" evidence="2">
    <location>
        <begin position="101"/>
        <end position="128"/>
    </location>
</feature>
<dbReference type="SUPFAM" id="SSF110849">
    <property type="entry name" value="ParB/Sulfiredoxin"/>
    <property type="match status" value="1"/>
</dbReference>
<evidence type="ECO:0000256" key="2">
    <source>
        <dbReference type="SAM" id="MobiDB-lite"/>
    </source>
</evidence>
<dbReference type="Pfam" id="PF02195">
    <property type="entry name" value="ParB_N"/>
    <property type="match status" value="1"/>
</dbReference>
<comment type="similarity">
    <text evidence="1">Belongs to the ParB family.</text>
</comment>
<evidence type="ECO:0000259" key="3">
    <source>
        <dbReference type="SMART" id="SM00470"/>
    </source>
</evidence>
<dbReference type="InterPro" id="IPR003115">
    <property type="entry name" value="ParB_N"/>
</dbReference>
<sequence length="502" mass="54643">MADEKLNTGQEENPQPSLFDNGPEGAPAQDAPTPEPPTPENVPEQAAGDAPAQDAPAGAPGEVNVSADQIEKLMAERRAAERAEVEKNEPPEPEQPPTPAPEEKAAEKKGPAKEGKTTGEKAPEPEKPKGRRGRKPKEEKAGPGEPGGTGARRGRPAKADKAATDKPPSPPRDKMSQGKGGKAATVKGKEEAPAAPQPAPEVPPQPRDATRAEKEEIVYLNLSELFPFKDHPFGVRDDAEMKGLVESVKDNGVHQPALVRPREGGGYEIIAGHRRQRASELAGFGNMPCIIRNMTDDEAILAMTDDNLRHREKILPMEKAQSLKMQVEAISHQGAKLEGVAAGDVGKRSTEIVGERNGMNYKQVQRYIRLTELVPELQSMVNEKKLSFTPAVEISFIKPKNQRFIAVSIEGEQASPSLSQAQELRKLDKDGKLNGDVIDGILSREKKEVDKVIISAAELNKYFGKDATPREMKDQIMSLLAAWKEKQPPERTAPEKKTDREK</sequence>
<dbReference type="CDD" id="cd16407">
    <property type="entry name" value="ParB_N_like"/>
    <property type="match status" value="1"/>
</dbReference>
<dbReference type="GO" id="GO:0005694">
    <property type="term" value="C:chromosome"/>
    <property type="evidence" value="ECO:0007669"/>
    <property type="project" value="TreeGrafter"/>
</dbReference>
<reference evidence="4 5" key="1">
    <citation type="submission" date="2016-11" db="EMBL/GenBank/DDBJ databases">
        <authorList>
            <person name="Jaros S."/>
            <person name="Januszkiewicz K."/>
            <person name="Wedrychowicz H."/>
        </authorList>
    </citation>
    <scope>NUCLEOTIDE SEQUENCE [LARGE SCALE GENOMIC DNA]</scope>
    <source>
        <strain evidence="4 5">DSM 14214</strain>
    </source>
</reference>
<gene>
    <name evidence="4" type="ORF">SAMN02745138_02858</name>
</gene>
<dbReference type="SUPFAM" id="SSF109709">
    <property type="entry name" value="KorB DNA-binding domain-like"/>
    <property type="match status" value="1"/>
</dbReference>